<dbReference type="RefSeq" id="WP_226652417.1">
    <property type="nucleotide sequence ID" value="NZ_BNDW01000068.1"/>
</dbReference>
<dbReference type="SUPFAM" id="SSF51215">
    <property type="entry name" value="Regulatory protein AraC"/>
    <property type="match status" value="1"/>
</dbReference>
<name>A0ABQ3PII2_9ACTN</name>
<evidence type="ECO:0000313" key="7">
    <source>
        <dbReference type="Proteomes" id="UP001052739"/>
    </source>
</evidence>
<dbReference type="InterPro" id="IPR037923">
    <property type="entry name" value="HTH-like"/>
</dbReference>
<keyword evidence="7" id="KW-1185">Reference proteome</keyword>
<dbReference type="Proteomes" id="UP001052739">
    <property type="component" value="Unassembled WGS sequence"/>
</dbReference>
<dbReference type="PRINTS" id="PR00032">
    <property type="entry name" value="HTHARAC"/>
</dbReference>
<proteinExistence type="predicted"/>
<dbReference type="InterPro" id="IPR050204">
    <property type="entry name" value="AraC_XylS_family_regulators"/>
</dbReference>
<sequence>MERGRPRAERVATTDRRIVAGRLAARPGYRTVRTGGTEDWLLMYTCAGRGRVRTAEHGDVRADEGSVLALAPGTPHDYGTDPAAEGWTVLWAHVLPRPEWLGLLDLPRAGTGVGRIALTGPLAERVAAAFTRAVALSTSAVGNAVLFGVNAVEEALLWCATQNDRGTTTDPRLLAVLEHLSAHLAEPHTVRSLARVAGLSPSRLSRLFAARLGTGVMAHVEDRRMDMACRLLTLSDLPVREVARQVGYADPLYFSTRFRRAVGCPPSAYRLRSAGPPRG</sequence>
<gene>
    <name evidence="6" type="ORF">Shyd_61980</name>
</gene>
<evidence type="ECO:0000256" key="1">
    <source>
        <dbReference type="ARBA" id="ARBA00023015"/>
    </source>
</evidence>
<protein>
    <submittedName>
        <fullName evidence="6">AraC family transcriptional regulator</fullName>
    </submittedName>
</protein>
<dbReference type="PANTHER" id="PTHR46796">
    <property type="entry name" value="HTH-TYPE TRANSCRIPTIONAL ACTIVATOR RHAS-RELATED"/>
    <property type="match status" value="1"/>
</dbReference>
<dbReference type="InterPro" id="IPR018060">
    <property type="entry name" value="HTH_AraC"/>
</dbReference>
<dbReference type="SUPFAM" id="SSF46689">
    <property type="entry name" value="Homeodomain-like"/>
    <property type="match status" value="2"/>
</dbReference>
<dbReference type="InterPro" id="IPR009057">
    <property type="entry name" value="Homeodomain-like_sf"/>
</dbReference>
<dbReference type="InterPro" id="IPR018062">
    <property type="entry name" value="HTH_AraC-typ_CS"/>
</dbReference>
<comment type="caution">
    <text evidence="6">The sequence shown here is derived from an EMBL/GenBank/DDBJ whole genome shotgun (WGS) entry which is preliminary data.</text>
</comment>
<dbReference type="EMBL" id="BNDW01000068">
    <property type="protein sequence ID" value="GHI24827.1"/>
    <property type="molecule type" value="Genomic_DNA"/>
</dbReference>
<dbReference type="SMART" id="SM00342">
    <property type="entry name" value="HTH_ARAC"/>
    <property type="match status" value="1"/>
</dbReference>
<dbReference type="InterPro" id="IPR020449">
    <property type="entry name" value="Tscrpt_reg_AraC-type_HTH"/>
</dbReference>
<dbReference type="Gene3D" id="1.10.10.60">
    <property type="entry name" value="Homeodomain-like"/>
    <property type="match status" value="1"/>
</dbReference>
<dbReference type="Gene3D" id="2.60.120.280">
    <property type="entry name" value="Regulatory protein AraC"/>
    <property type="match status" value="1"/>
</dbReference>
<dbReference type="InterPro" id="IPR003313">
    <property type="entry name" value="AraC-bd"/>
</dbReference>
<reference evidence="6" key="1">
    <citation type="submission" date="2024-05" db="EMBL/GenBank/DDBJ databases">
        <title>Whole genome shotgun sequence of Streptomyces hydrogenans NBRC 13475.</title>
        <authorList>
            <person name="Komaki H."/>
            <person name="Tamura T."/>
        </authorList>
    </citation>
    <scope>NUCLEOTIDE SEQUENCE</scope>
    <source>
        <strain evidence="6">NBRC 13475</strain>
    </source>
</reference>
<dbReference type="PROSITE" id="PS00041">
    <property type="entry name" value="HTH_ARAC_FAMILY_1"/>
    <property type="match status" value="1"/>
</dbReference>
<keyword evidence="1" id="KW-0805">Transcription regulation</keyword>
<evidence type="ECO:0000256" key="2">
    <source>
        <dbReference type="ARBA" id="ARBA00023125"/>
    </source>
</evidence>
<feature type="domain" description="HTH araC/xylS-type" evidence="5">
    <location>
        <begin position="174"/>
        <end position="272"/>
    </location>
</feature>
<evidence type="ECO:0000256" key="4">
    <source>
        <dbReference type="ARBA" id="ARBA00023163"/>
    </source>
</evidence>
<evidence type="ECO:0000259" key="5">
    <source>
        <dbReference type="PROSITE" id="PS01124"/>
    </source>
</evidence>
<keyword evidence="2" id="KW-0238">DNA-binding</keyword>
<evidence type="ECO:0000256" key="3">
    <source>
        <dbReference type="ARBA" id="ARBA00023159"/>
    </source>
</evidence>
<organism evidence="6 7">
    <name type="scientific">Streptomyces hydrogenans</name>
    <dbReference type="NCBI Taxonomy" id="1873719"/>
    <lineage>
        <taxon>Bacteria</taxon>
        <taxon>Bacillati</taxon>
        <taxon>Actinomycetota</taxon>
        <taxon>Actinomycetes</taxon>
        <taxon>Kitasatosporales</taxon>
        <taxon>Streptomycetaceae</taxon>
        <taxon>Streptomyces</taxon>
    </lineage>
</organism>
<keyword evidence="3" id="KW-0010">Activator</keyword>
<keyword evidence="4" id="KW-0804">Transcription</keyword>
<dbReference type="Pfam" id="PF12833">
    <property type="entry name" value="HTH_18"/>
    <property type="match status" value="1"/>
</dbReference>
<evidence type="ECO:0000313" key="6">
    <source>
        <dbReference type="EMBL" id="GHI24827.1"/>
    </source>
</evidence>
<accession>A0ABQ3PII2</accession>
<dbReference type="PROSITE" id="PS01124">
    <property type="entry name" value="HTH_ARAC_FAMILY_2"/>
    <property type="match status" value="1"/>
</dbReference>
<dbReference type="Pfam" id="PF02311">
    <property type="entry name" value="AraC_binding"/>
    <property type="match status" value="1"/>
</dbReference>